<dbReference type="Proteomes" id="UP001221898">
    <property type="component" value="Unassembled WGS sequence"/>
</dbReference>
<accession>A0AAD7WNS3</accession>
<evidence type="ECO:0000313" key="3">
    <source>
        <dbReference type="Proteomes" id="UP001221898"/>
    </source>
</evidence>
<dbReference type="AlphaFoldDB" id="A0AAD7WNS3"/>
<keyword evidence="3" id="KW-1185">Reference proteome</keyword>
<protein>
    <submittedName>
        <fullName evidence="2">Uncharacterized protein</fullName>
    </submittedName>
</protein>
<organism evidence="2 3">
    <name type="scientific">Aldrovandia affinis</name>
    <dbReference type="NCBI Taxonomy" id="143900"/>
    <lineage>
        <taxon>Eukaryota</taxon>
        <taxon>Metazoa</taxon>
        <taxon>Chordata</taxon>
        <taxon>Craniata</taxon>
        <taxon>Vertebrata</taxon>
        <taxon>Euteleostomi</taxon>
        <taxon>Actinopterygii</taxon>
        <taxon>Neopterygii</taxon>
        <taxon>Teleostei</taxon>
        <taxon>Notacanthiformes</taxon>
        <taxon>Halosauridae</taxon>
        <taxon>Aldrovandia</taxon>
    </lineage>
</organism>
<gene>
    <name evidence="2" type="ORF">AAFF_G00352700</name>
</gene>
<sequence length="118" mass="12364">MRRDGCAESFLSSSAPTSPADRDPDAGGQLHLMRSHHNTNVPRPSPLDSKCAANLSACQEEAAVWPPALRLTAGGLPPGDRPFSGTAGEEEGTRGADAETHGREHHRGARPGTRSAAF</sequence>
<evidence type="ECO:0000313" key="2">
    <source>
        <dbReference type="EMBL" id="KAJ8403498.1"/>
    </source>
</evidence>
<name>A0AAD7WNS3_9TELE</name>
<proteinExistence type="predicted"/>
<reference evidence="2" key="1">
    <citation type="journal article" date="2023" name="Science">
        <title>Genome structures resolve the early diversification of teleost fishes.</title>
        <authorList>
            <person name="Parey E."/>
            <person name="Louis A."/>
            <person name="Montfort J."/>
            <person name="Bouchez O."/>
            <person name="Roques C."/>
            <person name="Iampietro C."/>
            <person name="Lluch J."/>
            <person name="Castinel A."/>
            <person name="Donnadieu C."/>
            <person name="Desvignes T."/>
            <person name="Floi Bucao C."/>
            <person name="Jouanno E."/>
            <person name="Wen M."/>
            <person name="Mejri S."/>
            <person name="Dirks R."/>
            <person name="Jansen H."/>
            <person name="Henkel C."/>
            <person name="Chen W.J."/>
            <person name="Zahm M."/>
            <person name="Cabau C."/>
            <person name="Klopp C."/>
            <person name="Thompson A.W."/>
            <person name="Robinson-Rechavi M."/>
            <person name="Braasch I."/>
            <person name="Lecointre G."/>
            <person name="Bobe J."/>
            <person name="Postlethwait J.H."/>
            <person name="Berthelot C."/>
            <person name="Roest Crollius H."/>
            <person name="Guiguen Y."/>
        </authorList>
    </citation>
    <scope>NUCLEOTIDE SEQUENCE</scope>
    <source>
        <strain evidence="2">NC1722</strain>
    </source>
</reference>
<evidence type="ECO:0000256" key="1">
    <source>
        <dbReference type="SAM" id="MobiDB-lite"/>
    </source>
</evidence>
<feature type="region of interest" description="Disordered" evidence="1">
    <location>
        <begin position="70"/>
        <end position="118"/>
    </location>
</feature>
<dbReference type="EMBL" id="JAINUG010000058">
    <property type="protein sequence ID" value="KAJ8403498.1"/>
    <property type="molecule type" value="Genomic_DNA"/>
</dbReference>
<feature type="region of interest" description="Disordered" evidence="1">
    <location>
        <begin position="1"/>
        <end position="48"/>
    </location>
</feature>
<feature type="compositionally biased region" description="Basic and acidic residues" evidence="1">
    <location>
        <begin position="91"/>
        <end position="102"/>
    </location>
</feature>
<comment type="caution">
    <text evidence="2">The sequence shown here is derived from an EMBL/GenBank/DDBJ whole genome shotgun (WGS) entry which is preliminary data.</text>
</comment>